<keyword evidence="1" id="KW-1133">Transmembrane helix</keyword>
<keyword evidence="1" id="KW-0472">Membrane</keyword>
<proteinExistence type="predicted"/>
<feature type="transmembrane region" description="Helical" evidence="1">
    <location>
        <begin position="71"/>
        <end position="94"/>
    </location>
</feature>
<dbReference type="InterPro" id="IPR018723">
    <property type="entry name" value="DUF2254_membrane"/>
</dbReference>
<organism evidence="2 3">
    <name type="scientific">Microlunatus spumicola</name>
    <dbReference type="NCBI Taxonomy" id="81499"/>
    <lineage>
        <taxon>Bacteria</taxon>
        <taxon>Bacillati</taxon>
        <taxon>Actinomycetota</taxon>
        <taxon>Actinomycetes</taxon>
        <taxon>Propionibacteriales</taxon>
        <taxon>Propionibacteriaceae</taxon>
        <taxon>Microlunatus</taxon>
    </lineage>
</organism>
<evidence type="ECO:0000313" key="3">
    <source>
        <dbReference type="Proteomes" id="UP001500767"/>
    </source>
</evidence>
<sequence>MTPSLLRAVRWVQDGVRNQLWPLPTLAIVLAVVLGILVPLLDLRVDQHLPAVLDTVVFNGDPGAARTVLDAVASSLITVTSLTFSLTVVTLQLASSQFSPRLLRTFTQDLFVQVTLGIFLATFTFALTVLRSVRSPDEGGTAFVPRLAVTLAFVLALASVVALVLFLAHLTRQIRVETMLLRVREDAASTLGTNLVRRDASDPTYAVPAPPPSASVLRASGSGFLTAVDQDRLLRAAVEADACVLVGRRPGSFVVEGTVLGRAWSSDDGPLGGEALDRLRQAVARSVRLGAERTGAQDVGYGFRQVTDIVNKALSPGVNDPTTAVHGLGQASALLAAASAYRLGPLVLADDQDRPRVVLDRPTLADLLELVVAQPRAYGASDPQVLARLYGLLADLAVHVDDQDRAAVADQLRRLDATVARQDLDDVESARMAGLGRDVREALAAGPGAAQ</sequence>
<protein>
    <submittedName>
        <fullName evidence="2">DUF2254 domain-containing protein</fullName>
    </submittedName>
</protein>
<dbReference type="Proteomes" id="UP001500767">
    <property type="component" value="Unassembled WGS sequence"/>
</dbReference>
<dbReference type="EMBL" id="BAAAYR010000001">
    <property type="protein sequence ID" value="GAA3550899.1"/>
    <property type="molecule type" value="Genomic_DNA"/>
</dbReference>
<accession>A0ABP6WHE3</accession>
<keyword evidence="1" id="KW-0812">Transmembrane</keyword>
<evidence type="ECO:0000313" key="2">
    <source>
        <dbReference type="EMBL" id="GAA3550899.1"/>
    </source>
</evidence>
<evidence type="ECO:0000256" key="1">
    <source>
        <dbReference type="SAM" id="Phobius"/>
    </source>
</evidence>
<feature type="transmembrane region" description="Helical" evidence="1">
    <location>
        <begin position="106"/>
        <end position="127"/>
    </location>
</feature>
<keyword evidence="3" id="KW-1185">Reference proteome</keyword>
<name>A0ABP6WHE3_9ACTN</name>
<gene>
    <name evidence="2" type="ORF">GCM10022197_02230</name>
</gene>
<dbReference type="Pfam" id="PF10011">
    <property type="entry name" value="DUF2254"/>
    <property type="match status" value="1"/>
</dbReference>
<dbReference type="RefSeq" id="WP_204912628.1">
    <property type="nucleotide sequence ID" value="NZ_BAAAYR010000001.1"/>
</dbReference>
<feature type="transmembrane region" description="Helical" evidence="1">
    <location>
        <begin position="20"/>
        <end position="41"/>
    </location>
</feature>
<reference evidence="3" key="1">
    <citation type="journal article" date="2019" name="Int. J. Syst. Evol. Microbiol.">
        <title>The Global Catalogue of Microorganisms (GCM) 10K type strain sequencing project: providing services to taxonomists for standard genome sequencing and annotation.</title>
        <authorList>
            <consortium name="The Broad Institute Genomics Platform"/>
            <consortium name="The Broad Institute Genome Sequencing Center for Infectious Disease"/>
            <person name="Wu L."/>
            <person name="Ma J."/>
        </authorList>
    </citation>
    <scope>NUCLEOTIDE SEQUENCE [LARGE SCALE GENOMIC DNA]</scope>
    <source>
        <strain evidence="3">JCM 16540</strain>
    </source>
</reference>
<comment type="caution">
    <text evidence="2">The sequence shown here is derived from an EMBL/GenBank/DDBJ whole genome shotgun (WGS) entry which is preliminary data.</text>
</comment>
<feature type="transmembrane region" description="Helical" evidence="1">
    <location>
        <begin position="147"/>
        <end position="170"/>
    </location>
</feature>